<keyword evidence="1" id="KW-0812">Transmembrane</keyword>
<evidence type="ECO:0000313" key="2">
    <source>
        <dbReference type="EMBL" id="ACM37177.1"/>
    </source>
</evidence>
<keyword evidence="1" id="KW-1133">Transmembrane helix</keyword>
<dbReference type="HOGENOM" id="CLU_2178232_0_0_5"/>
<keyword evidence="1" id="KW-0472">Membrane</keyword>
<name>B9JYE7_ALLAM</name>
<dbReference type="STRING" id="311402.Avi_3019"/>
<keyword evidence="3" id="KW-1185">Reference proteome</keyword>
<feature type="transmembrane region" description="Helical" evidence="1">
    <location>
        <begin position="80"/>
        <end position="104"/>
    </location>
</feature>
<dbReference type="KEGG" id="avi:Avi_3019"/>
<evidence type="ECO:0000313" key="3">
    <source>
        <dbReference type="Proteomes" id="UP000001596"/>
    </source>
</evidence>
<evidence type="ECO:0000256" key="1">
    <source>
        <dbReference type="SAM" id="Phobius"/>
    </source>
</evidence>
<dbReference type="EMBL" id="CP000633">
    <property type="protein sequence ID" value="ACM37177.1"/>
    <property type="molecule type" value="Genomic_DNA"/>
</dbReference>
<accession>B9JYE7</accession>
<sequence>MKPLQVTLEKERQDRRHLQILLPGWTRKQVTTPSSWMTNFIPSAITLAAPNRTPVLHMMRISVRIASTSMPCRRSRKRRTAWSVTTAMVKPVSGMGLAGGFWLMRAAPT</sequence>
<reference evidence="2 3" key="1">
    <citation type="journal article" date="2009" name="J. Bacteriol.">
        <title>Genome sequences of three Agrobacterium biovars help elucidate the evolution of multichromosome genomes in bacteria.</title>
        <authorList>
            <person name="Slater S.C."/>
            <person name="Goldman B.S."/>
            <person name="Goodner B."/>
            <person name="Setubal J.C."/>
            <person name="Farrand S.K."/>
            <person name="Nester E.W."/>
            <person name="Burr T.J."/>
            <person name="Banta L."/>
            <person name="Dickerman A.W."/>
            <person name="Paulsen I."/>
            <person name="Otten L."/>
            <person name="Suen G."/>
            <person name="Welch R."/>
            <person name="Almeida N.F."/>
            <person name="Arnold F."/>
            <person name="Burton O.T."/>
            <person name="Du Z."/>
            <person name="Ewing A."/>
            <person name="Godsy E."/>
            <person name="Heisel S."/>
            <person name="Houmiel K.L."/>
            <person name="Jhaveri J."/>
            <person name="Lu J."/>
            <person name="Miller N.M."/>
            <person name="Norton S."/>
            <person name="Chen Q."/>
            <person name="Phoolcharoen W."/>
            <person name="Ohlin V."/>
            <person name="Ondrusek D."/>
            <person name="Pride N."/>
            <person name="Stricklin S.L."/>
            <person name="Sun J."/>
            <person name="Wheeler C."/>
            <person name="Wilson L."/>
            <person name="Zhu H."/>
            <person name="Wood D.W."/>
        </authorList>
    </citation>
    <scope>NUCLEOTIDE SEQUENCE [LARGE SCALE GENOMIC DNA]</scope>
    <source>
        <strain evidence="3">S4 / ATCC BAA-846</strain>
    </source>
</reference>
<dbReference type="AlphaFoldDB" id="B9JYE7"/>
<proteinExistence type="predicted"/>
<protein>
    <submittedName>
        <fullName evidence="2">Uncharacterized protein</fullName>
    </submittedName>
</protein>
<dbReference type="Proteomes" id="UP000001596">
    <property type="component" value="Chromosome 1"/>
</dbReference>
<gene>
    <name evidence="2" type="ordered locus">Avi_3019</name>
</gene>
<organism evidence="2 3">
    <name type="scientific">Allorhizobium ampelinum (strain ATCC BAA-846 / DSM 112012 / S4)</name>
    <name type="common">Agrobacterium vitis (strain S4)</name>
    <dbReference type="NCBI Taxonomy" id="311402"/>
    <lineage>
        <taxon>Bacteria</taxon>
        <taxon>Pseudomonadati</taxon>
        <taxon>Pseudomonadota</taxon>
        <taxon>Alphaproteobacteria</taxon>
        <taxon>Hyphomicrobiales</taxon>
        <taxon>Rhizobiaceae</taxon>
        <taxon>Rhizobium/Agrobacterium group</taxon>
        <taxon>Allorhizobium</taxon>
        <taxon>Allorhizobium ampelinum</taxon>
    </lineage>
</organism>